<dbReference type="PANTHER" id="PTHR10974:SF75">
    <property type="entry name" value="SULFATASE DOMAIN-CONTAINING PROTEIN"/>
    <property type="match status" value="1"/>
</dbReference>
<dbReference type="Pfam" id="PF02995">
    <property type="entry name" value="DUF229"/>
    <property type="match status" value="1"/>
</dbReference>
<dbReference type="PANTHER" id="PTHR10974">
    <property type="entry name" value="FI08016P-RELATED"/>
    <property type="match status" value="1"/>
</dbReference>
<evidence type="ECO:0000313" key="1">
    <source>
        <dbReference type="EMBL" id="CDL96311.1"/>
    </source>
</evidence>
<accession>W6NG21</accession>
<gene>
    <name evidence="1" type="ORF">HCOI_01768600</name>
</gene>
<proteinExistence type="predicted"/>
<comment type="caution">
    <text evidence="1">The sequence shown here is derived from an EMBL/GenBank/DDBJ whole genome shotgun (WGS) entry which is preliminary data.</text>
</comment>
<name>W6NG21_HAECO</name>
<evidence type="ECO:0008006" key="2">
    <source>
        <dbReference type="Google" id="ProtNLM"/>
    </source>
</evidence>
<organism evidence="1">
    <name type="scientific">Haemonchus contortus</name>
    <name type="common">Barber pole worm</name>
    <dbReference type="NCBI Taxonomy" id="6289"/>
    <lineage>
        <taxon>Eukaryota</taxon>
        <taxon>Metazoa</taxon>
        <taxon>Ecdysozoa</taxon>
        <taxon>Nematoda</taxon>
        <taxon>Chromadorea</taxon>
        <taxon>Rhabditida</taxon>
        <taxon>Rhabditina</taxon>
        <taxon>Rhabditomorpha</taxon>
        <taxon>Strongyloidea</taxon>
        <taxon>Trichostrongylidae</taxon>
        <taxon>Haemonchus</taxon>
    </lineage>
</organism>
<reference evidence="1" key="1">
    <citation type="submission" date="2013-03" db="EMBL/GenBank/DDBJ databases">
        <authorList>
            <person name="Aslett M."/>
        </authorList>
    </citation>
    <scope>NUCLEOTIDE SEQUENCE [LARGE SCALE GENOMIC DNA]</scope>
    <source>
        <strain evidence="1">ISE/inbred ISE</strain>
    </source>
</reference>
<dbReference type="AlphaFoldDB" id="W6NG21"/>
<protein>
    <recommendedName>
        <fullName evidence="2">Sulfatase N-terminal domain-containing protein</fullName>
    </recommendedName>
</protein>
<dbReference type="GO" id="GO:0005615">
    <property type="term" value="C:extracellular space"/>
    <property type="evidence" value="ECO:0007669"/>
    <property type="project" value="TreeGrafter"/>
</dbReference>
<dbReference type="EMBL" id="CAVP010060174">
    <property type="protein sequence ID" value="CDL96311.1"/>
    <property type="molecule type" value="Genomic_DNA"/>
</dbReference>
<dbReference type="InterPro" id="IPR004245">
    <property type="entry name" value="DUF229"/>
</dbReference>
<sequence>MHKEIYTEKLLGATCGESHLYMLQFLEMFMNAYKGVPKISLVWLTRLAHDALNTLYHADDQFLKFFKKNRKNFEHSFLFFFADHGPRYSGAIARFAELTNAQNQIPFTGSCRGDVWFYESYEL</sequence>
<reference evidence="1" key="2">
    <citation type="submission" date="2013-05" db="EMBL/GenBank/DDBJ databases">
        <title>The genome and transcriptome of Haemonchus contortus: a key model parasite for drug and vaccine discovery.</title>
        <authorList>
            <person name="Laing R."/>
            <person name="Kikuchi T."/>
            <person name="Martinelli A."/>
            <person name="Tsai I.J."/>
            <person name="Beech R.N."/>
            <person name="Redman E."/>
            <person name="Holroyd N."/>
            <person name="Bartley D.J."/>
            <person name="Beasley H."/>
            <person name="Britton C."/>
            <person name="Curran D."/>
            <person name="Devaney E."/>
            <person name="Gilabert A."/>
            <person name="Jackson F."/>
            <person name="Hunt M."/>
            <person name="Johnston S."/>
            <person name="Kryukov I."/>
            <person name="Li K."/>
            <person name="Morrison A.A."/>
            <person name="Reid A.J."/>
            <person name="Sargison N."/>
            <person name="Saunders G."/>
            <person name="Wasmuth J.D."/>
            <person name="Wolstenholme A."/>
            <person name="Berriman M."/>
            <person name="Gilleard J.S."/>
            <person name="Cotton J.A."/>
        </authorList>
    </citation>
    <scope>NUCLEOTIDE SEQUENCE [LARGE SCALE GENOMIC DNA]</scope>
    <source>
        <strain evidence="1">ISE/inbred ISE</strain>
    </source>
</reference>